<organism evidence="2 3">
    <name type="scientific">Leptolyngbya subtilissima DQ-A4</name>
    <dbReference type="NCBI Taxonomy" id="2933933"/>
    <lineage>
        <taxon>Bacteria</taxon>
        <taxon>Bacillati</taxon>
        <taxon>Cyanobacteriota</taxon>
        <taxon>Cyanophyceae</taxon>
        <taxon>Leptolyngbyales</taxon>
        <taxon>Leptolyngbyaceae</taxon>
        <taxon>Leptolyngbya group</taxon>
        <taxon>Leptolyngbya</taxon>
    </lineage>
</organism>
<keyword evidence="1" id="KW-0175">Coiled coil</keyword>
<name>A0ABV0K8R0_9CYAN</name>
<keyword evidence="3" id="KW-1185">Reference proteome</keyword>
<protein>
    <recommendedName>
        <fullName evidence="4">DUF928 domain-containing protein</fullName>
    </recommendedName>
</protein>
<evidence type="ECO:0000313" key="2">
    <source>
        <dbReference type="EMBL" id="MEP0949168.1"/>
    </source>
</evidence>
<evidence type="ECO:0008006" key="4">
    <source>
        <dbReference type="Google" id="ProtNLM"/>
    </source>
</evidence>
<dbReference type="EMBL" id="JAMPKX010000010">
    <property type="protein sequence ID" value="MEP0949168.1"/>
    <property type="molecule type" value="Genomic_DNA"/>
</dbReference>
<gene>
    <name evidence="2" type="ORF">NC992_19975</name>
</gene>
<sequence>MSNNNWILAGLMTTAMVSNLGLPVAIAQPAPEPSLAFEQVFDFFRGEVRDRRRGQISGSRPVRDIEPPCLINPGDSEILWYQKPLFVLRGDIAQIEVQPQGNAVASPWNAEPTATESGLLTAAYDGEPLRLGRLYNLLIYENQPIFGPVQTVQIPFRVMAAGEERDRVAADLDQLTAELATEEADAEAIAQAKANYFLENELPADALQILFTVAAPSEELVAAREALAADICSEELRP</sequence>
<reference evidence="2 3" key="1">
    <citation type="submission" date="2022-04" db="EMBL/GenBank/DDBJ databases">
        <title>Positive selection, recombination, and allopatry shape intraspecific diversity of widespread and dominant cyanobacteria.</title>
        <authorList>
            <person name="Wei J."/>
            <person name="Shu W."/>
            <person name="Hu C."/>
        </authorList>
    </citation>
    <scope>NUCLEOTIDE SEQUENCE [LARGE SCALE GENOMIC DNA]</scope>
    <source>
        <strain evidence="2 3">DQ-A4</strain>
    </source>
</reference>
<comment type="caution">
    <text evidence="2">The sequence shown here is derived from an EMBL/GenBank/DDBJ whole genome shotgun (WGS) entry which is preliminary data.</text>
</comment>
<dbReference type="Proteomes" id="UP001482513">
    <property type="component" value="Unassembled WGS sequence"/>
</dbReference>
<proteinExistence type="predicted"/>
<accession>A0ABV0K8R0</accession>
<evidence type="ECO:0000256" key="1">
    <source>
        <dbReference type="SAM" id="Coils"/>
    </source>
</evidence>
<dbReference type="RefSeq" id="WP_190694244.1">
    <property type="nucleotide sequence ID" value="NZ_JAMPKX010000010.1"/>
</dbReference>
<feature type="coiled-coil region" evidence="1">
    <location>
        <begin position="165"/>
        <end position="192"/>
    </location>
</feature>
<evidence type="ECO:0000313" key="3">
    <source>
        <dbReference type="Proteomes" id="UP001482513"/>
    </source>
</evidence>